<protein>
    <submittedName>
        <fullName evidence="1">Uncharacterized protein</fullName>
    </submittedName>
</protein>
<name>A0A9N8E3F8_9STRA</name>
<accession>A0A9N8E3F8</accession>
<dbReference type="Proteomes" id="UP001153069">
    <property type="component" value="Unassembled WGS sequence"/>
</dbReference>
<comment type="caution">
    <text evidence="1">The sequence shown here is derived from an EMBL/GenBank/DDBJ whole genome shotgun (WGS) entry which is preliminary data.</text>
</comment>
<sequence length="144" mass="16024">MKLKHLLDQESTTAMDKSNNEARAVASNATLAIETLKCKADDESQKLYRRNNKCGRPSDLAKGNSDSWLAHYRRRIPGITLTASQEWFTSPARPHSCPRDRDLDFVSPQHWLVVNAPVVAATAGGAANTWSKRLWSACADISWT</sequence>
<evidence type="ECO:0000313" key="2">
    <source>
        <dbReference type="Proteomes" id="UP001153069"/>
    </source>
</evidence>
<gene>
    <name evidence="1" type="ORF">SEMRO_620_G176570.1</name>
</gene>
<evidence type="ECO:0000313" key="1">
    <source>
        <dbReference type="EMBL" id="CAB9513892.1"/>
    </source>
</evidence>
<dbReference type="AlphaFoldDB" id="A0A9N8E3F8"/>
<reference evidence="1" key="1">
    <citation type="submission" date="2020-06" db="EMBL/GenBank/DDBJ databases">
        <authorList>
            <consortium name="Plant Systems Biology data submission"/>
        </authorList>
    </citation>
    <scope>NUCLEOTIDE SEQUENCE</scope>
    <source>
        <strain evidence="1">D6</strain>
    </source>
</reference>
<dbReference type="EMBL" id="CAICTM010000619">
    <property type="protein sequence ID" value="CAB9513892.1"/>
    <property type="molecule type" value="Genomic_DNA"/>
</dbReference>
<keyword evidence="2" id="KW-1185">Reference proteome</keyword>
<organism evidence="1 2">
    <name type="scientific">Seminavis robusta</name>
    <dbReference type="NCBI Taxonomy" id="568900"/>
    <lineage>
        <taxon>Eukaryota</taxon>
        <taxon>Sar</taxon>
        <taxon>Stramenopiles</taxon>
        <taxon>Ochrophyta</taxon>
        <taxon>Bacillariophyta</taxon>
        <taxon>Bacillariophyceae</taxon>
        <taxon>Bacillariophycidae</taxon>
        <taxon>Naviculales</taxon>
        <taxon>Naviculaceae</taxon>
        <taxon>Seminavis</taxon>
    </lineage>
</organism>
<proteinExistence type="predicted"/>